<keyword evidence="7 10" id="KW-0472">Membrane</keyword>
<feature type="binding site" evidence="8">
    <location>
        <position position="38"/>
    </location>
    <ligand>
        <name>Ca(2+)</name>
        <dbReference type="ChEBI" id="CHEBI:29108"/>
    </ligand>
</feature>
<proteinExistence type="inferred from homology"/>
<comment type="similarity">
    <text evidence="3">Belongs to the alkaline ceramidase family.</text>
</comment>
<dbReference type="GO" id="GO:0046872">
    <property type="term" value="F:metal ion binding"/>
    <property type="evidence" value="ECO:0007669"/>
    <property type="project" value="UniProtKB-KW"/>
</dbReference>
<comment type="cofactor">
    <cofactor evidence="9">
        <name>Zn(2+)</name>
        <dbReference type="ChEBI" id="CHEBI:29105"/>
    </cofactor>
</comment>
<keyword evidence="8" id="KW-0479">Metal-binding</keyword>
<keyword evidence="6 10" id="KW-1133">Transmembrane helix</keyword>
<sequence length="472" mass="53993">MSALSFPYHEPREGFWGEKTVTLNFCEEDYVMSYYCAEVCNTLTNVLFLWLGFIGLKNCIKYSHPTIFFATFIGYIIVGIGSTLFHATLKYPMQLVDELAMIYTTCFMAYATFTYARSSGFRVALGLGLVGLAYYITAHYYETKDPEFHQIAYAILTATVVFSNMWIMEKVLRPALKSREEMRHTNSKVPGTRVILRQMWIMVATGLTIFLGGFLIWNLDNMYCTTIRRWRHQIQLPWAVVLEGHGWWHLMTGIGAYYYIVWRIWIHRCLDGDEDKFCLYWPSVLGLPDVRTVEDLPLGEDGKKLMPVQVATFKEPKAQPPTRQASLLRITSAEQTLFAVYIENCQLIPTMSISNEALQKLLREVETQAIASQQQIALTRTQQAAKQREMRMAQLTRTEISSLPSDTNVYEGVGKMFISLPVAEMKGKLETQIKELEGDVEGLGKRLHYLEVSQKNSKDQIDRMLRGGVGAS</sequence>
<dbReference type="InterPro" id="IPR009053">
    <property type="entry name" value="Prefoldin"/>
</dbReference>
<dbReference type="GO" id="GO:0051082">
    <property type="term" value="F:unfolded protein binding"/>
    <property type="evidence" value="ECO:0007669"/>
    <property type="project" value="InterPro"/>
</dbReference>
<dbReference type="GO" id="GO:0016272">
    <property type="term" value="C:prefoldin complex"/>
    <property type="evidence" value="ECO:0007669"/>
    <property type="project" value="InterPro"/>
</dbReference>
<reference evidence="11" key="1">
    <citation type="submission" date="2022-07" db="EMBL/GenBank/DDBJ databases">
        <title>Genome Sequence of Xylaria arbuscula.</title>
        <authorList>
            <person name="Buettner E."/>
        </authorList>
    </citation>
    <scope>NUCLEOTIDE SEQUENCE</scope>
    <source>
        <strain evidence="11">VT107</strain>
    </source>
</reference>
<dbReference type="SUPFAM" id="SSF46579">
    <property type="entry name" value="Prefoldin"/>
    <property type="match status" value="1"/>
</dbReference>
<gene>
    <name evidence="11" type="ORF">NPX13_g9191</name>
</gene>
<evidence type="ECO:0000313" key="12">
    <source>
        <dbReference type="Proteomes" id="UP001148614"/>
    </source>
</evidence>
<dbReference type="VEuPathDB" id="FungiDB:F4678DRAFT_447962"/>
<dbReference type="AlphaFoldDB" id="A0A9W8N770"/>
<feature type="transmembrane region" description="Helical" evidence="10">
    <location>
        <begin position="99"/>
        <end position="116"/>
    </location>
</feature>
<evidence type="ECO:0000256" key="1">
    <source>
        <dbReference type="ARBA" id="ARBA00004141"/>
    </source>
</evidence>
<dbReference type="EMBL" id="JANPWZ010002190">
    <property type="protein sequence ID" value="KAJ3560768.1"/>
    <property type="molecule type" value="Genomic_DNA"/>
</dbReference>
<dbReference type="InterPro" id="IPR008901">
    <property type="entry name" value="ACER"/>
</dbReference>
<evidence type="ECO:0000313" key="11">
    <source>
        <dbReference type="EMBL" id="KAJ3560768.1"/>
    </source>
</evidence>
<evidence type="ECO:0000256" key="4">
    <source>
        <dbReference type="ARBA" id="ARBA00022692"/>
    </source>
</evidence>
<name>A0A9W8N770_9PEZI</name>
<comment type="similarity">
    <text evidence="2">Belongs to the prefoldin subunit beta family.</text>
</comment>
<comment type="caution">
    <text evidence="11">The sequence shown here is derived from an EMBL/GenBank/DDBJ whole genome shotgun (WGS) entry which is preliminary data.</text>
</comment>
<evidence type="ECO:0000256" key="2">
    <source>
        <dbReference type="ARBA" id="ARBA00008045"/>
    </source>
</evidence>
<feature type="transmembrane region" description="Helical" evidence="10">
    <location>
        <begin position="123"/>
        <end position="141"/>
    </location>
</feature>
<dbReference type="GO" id="GO:0046514">
    <property type="term" value="P:ceramide catabolic process"/>
    <property type="evidence" value="ECO:0007669"/>
    <property type="project" value="TreeGrafter"/>
</dbReference>
<evidence type="ECO:0000256" key="6">
    <source>
        <dbReference type="ARBA" id="ARBA00022989"/>
    </source>
</evidence>
<dbReference type="InterPro" id="IPR002777">
    <property type="entry name" value="PFD_beta-like"/>
</dbReference>
<dbReference type="Pfam" id="PF01920">
    <property type="entry name" value="Prefoldin_2"/>
    <property type="match status" value="1"/>
</dbReference>
<dbReference type="CDD" id="cd23164">
    <property type="entry name" value="Prefoldin_1"/>
    <property type="match status" value="1"/>
</dbReference>
<dbReference type="PANTHER" id="PTHR46187:SF3">
    <property type="entry name" value="ALKALINE CERAMIDASE 3"/>
    <property type="match status" value="1"/>
</dbReference>
<evidence type="ECO:0008006" key="13">
    <source>
        <dbReference type="Google" id="ProtNLM"/>
    </source>
</evidence>
<evidence type="ECO:0000256" key="10">
    <source>
        <dbReference type="SAM" id="Phobius"/>
    </source>
</evidence>
<evidence type="ECO:0000256" key="8">
    <source>
        <dbReference type="PIRSR" id="PIRSR608901-1"/>
    </source>
</evidence>
<dbReference type="VEuPathDB" id="FungiDB:F4678DRAFT_447949"/>
<dbReference type="Pfam" id="PF05875">
    <property type="entry name" value="Ceramidase"/>
    <property type="match status" value="1"/>
</dbReference>
<dbReference type="Gene3D" id="1.10.287.370">
    <property type="match status" value="1"/>
</dbReference>
<feature type="binding site" evidence="9">
    <location>
        <position position="249"/>
    </location>
    <ligand>
        <name>Zn(2+)</name>
        <dbReference type="ChEBI" id="CHEBI:29105"/>
        <note>catalytic</note>
    </ligand>
</feature>
<feature type="binding site" evidence="9">
    <location>
        <position position="86"/>
    </location>
    <ligand>
        <name>Zn(2+)</name>
        <dbReference type="ChEBI" id="CHEBI:29105"/>
        <note>catalytic</note>
    </ligand>
</feature>
<feature type="binding site" evidence="8">
    <location>
        <position position="27"/>
    </location>
    <ligand>
        <name>Ca(2+)</name>
        <dbReference type="ChEBI" id="CHEBI:29108"/>
    </ligand>
</feature>
<dbReference type="GO" id="GO:0016811">
    <property type="term" value="F:hydrolase activity, acting on carbon-nitrogen (but not peptide) bonds, in linear amides"/>
    <property type="evidence" value="ECO:0007669"/>
    <property type="project" value="InterPro"/>
</dbReference>
<protein>
    <recommendedName>
        <fullName evidence="13">Ceramidase</fullName>
    </recommendedName>
</protein>
<evidence type="ECO:0000256" key="3">
    <source>
        <dbReference type="ARBA" id="ARBA00009780"/>
    </source>
</evidence>
<evidence type="ECO:0000256" key="7">
    <source>
        <dbReference type="ARBA" id="ARBA00023136"/>
    </source>
</evidence>
<feature type="transmembrane region" description="Helical" evidence="10">
    <location>
        <begin position="32"/>
        <end position="54"/>
    </location>
</feature>
<evidence type="ECO:0000256" key="5">
    <source>
        <dbReference type="ARBA" id="ARBA00022801"/>
    </source>
</evidence>
<feature type="transmembrane region" description="Helical" evidence="10">
    <location>
        <begin position="194"/>
        <end position="217"/>
    </location>
</feature>
<feature type="transmembrane region" description="Helical" evidence="10">
    <location>
        <begin position="66"/>
        <end position="87"/>
    </location>
</feature>
<keyword evidence="4 10" id="KW-0812">Transmembrane</keyword>
<feature type="transmembrane region" description="Helical" evidence="10">
    <location>
        <begin position="153"/>
        <end position="173"/>
    </location>
</feature>
<keyword evidence="8" id="KW-0106">Calcium</keyword>
<dbReference type="GO" id="GO:0046513">
    <property type="term" value="P:ceramide biosynthetic process"/>
    <property type="evidence" value="ECO:0007669"/>
    <property type="project" value="TreeGrafter"/>
</dbReference>
<feature type="binding site" evidence="9">
    <location>
        <position position="245"/>
    </location>
    <ligand>
        <name>Zn(2+)</name>
        <dbReference type="ChEBI" id="CHEBI:29105"/>
        <note>catalytic</note>
    </ligand>
</feature>
<keyword evidence="5" id="KW-0378">Hydrolase</keyword>
<keyword evidence="9" id="KW-0862">Zinc</keyword>
<evidence type="ECO:0000256" key="9">
    <source>
        <dbReference type="PIRSR" id="PIRSR608901-2"/>
    </source>
</evidence>
<organism evidence="11 12">
    <name type="scientific">Xylaria arbuscula</name>
    <dbReference type="NCBI Taxonomy" id="114810"/>
    <lineage>
        <taxon>Eukaryota</taxon>
        <taxon>Fungi</taxon>
        <taxon>Dikarya</taxon>
        <taxon>Ascomycota</taxon>
        <taxon>Pezizomycotina</taxon>
        <taxon>Sordariomycetes</taxon>
        <taxon>Xylariomycetidae</taxon>
        <taxon>Xylariales</taxon>
        <taxon>Xylariaceae</taxon>
        <taxon>Xylaria</taxon>
    </lineage>
</organism>
<keyword evidence="12" id="KW-1185">Reference proteome</keyword>
<dbReference type="GO" id="GO:0005789">
    <property type="term" value="C:endoplasmic reticulum membrane"/>
    <property type="evidence" value="ECO:0007669"/>
    <property type="project" value="TreeGrafter"/>
</dbReference>
<feature type="transmembrane region" description="Helical" evidence="10">
    <location>
        <begin position="246"/>
        <end position="266"/>
    </location>
</feature>
<dbReference type="Proteomes" id="UP001148614">
    <property type="component" value="Unassembled WGS sequence"/>
</dbReference>
<comment type="subcellular location">
    <subcellularLocation>
        <location evidence="1">Membrane</location>
        <topology evidence="1">Multi-pass membrane protein</topology>
    </subcellularLocation>
</comment>
<dbReference type="GO" id="GO:0006457">
    <property type="term" value="P:protein folding"/>
    <property type="evidence" value="ECO:0007669"/>
    <property type="project" value="InterPro"/>
</dbReference>
<dbReference type="PANTHER" id="PTHR46187">
    <property type="entry name" value="ALKALINE CERAMIDASE 3"/>
    <property type="match status" value="1"/>
</dbReference>
<accession>A0A9W8N770</accession>